<dbReference type="SUPFAM" id="SSF52266">
    <property type="entry name" value="SGNH hydrolase"/>
    <property type="match status" value="1"/>
</dbReference>
<feature type="domain" description="Glycosyl-hydrolase 97 C-terminal oligomerisation" evidence="5">
    <location>
        <begin position="762"/>
        <end position="860"/>
    </location>
</feature>
<feature type="domain" description="Glycosyl-hydrolase 97 N-terminal" evidence="4">
    <location>
        <begin position="235"/>
        <end position="464"/>
    </location>
</feature>
<keyword evidence="2" id="KW-0326">Glycosidase</keyword>
<dbReference type="Pfam" id="PF10566">
    <property type="entry name" value="Glyco_hydro_97"/>
    <property type="match status" value="1"/>
</dbReference>
<dbReference type="InterPro" id="IPR036514">
    <property type="entry name" value="SGNH_hydro_sf"/>
</dbReference>
<proteinExistence type="predicted"/>
<dbReference type="Pfam" id="PF14508">
    <property type="entry name" value="GH97_N"/>
    <property type="match status" value="1"/>
</dbReference>
<reference evidence="6 7" key="1">
    <citation type="submission" date="2020-07" db="EMBL/GenBank/DDBJ databases">
        <title>Roseicoccus Jingziensis gen. nov., sp. nov., isolated from coastal seawater.</title>
        <authorList>
            <person name="Feng X."/>
        </authorList>
    </citation>
    <scope>NUCLEOTIDE SEQUENCE [LARGE SCALE GENOMIC DNA]</scope>
    <source>
        <strain evidence="6 7">N1E253</strain>
    </source>
</reference>
<dbReference type="SUPFAM" id="SSF51445">
    <property type="entry name" value="(Trans)glycosidases"/>
    <property type="match status" value="1"/>
</dbReference>
<dbReference type="InterPro" id="IPR052720">
    <property type="entry name" value="Glycosyl_hydrolase_97"/>
</dbReference>
<organism evidence="6 7">
    <name type="scientific">Oceaniferula marina</name>
    <dbReference type="NCBI Taxonomy" id="2748318"/>
    <lineage>
        <taxon>Bacteria</taxon>
        <taxon>Pseudomonadati</taxon>
        <taxon>Verrucomicrobiota</taxon>
        <taxon>Verrucomicrobiia</taxon>
        <taxon>Verrucomicrobiales</taxon>
        <taxon>Verrucomicrobiaceae</taxon>
        <taxon>Oceaniferula</taxon>
    </lineage>
</organism>
<accession>A0A851GIC7</accession>
<dbReference type="Gene3D" id="3.20.20.70">
    <property type="entry name" value="Aldolase class I"/>
    <property type="match status" value="1"/>
</dbReference>
<dbReference type="Proteomes" id="UP000557872">
    <property type="component" value="Unassembled WGS sequence"/>
</dbReference>
<dbReference type="InterPro" id="IPR029486">
    <property type="entry name" value="GH97_N"/>
</dbReference>
<dbReference type="InterPro" id="IPR013780">
    <property type="entry name" value="Glyco_hydro_b"/>
</dbReference>
<dbReference type="InterPro" id="IPR013785">
    <property type="entry name" value="Aldolase_TIM"/>
</dbReference>
<dbReference type="Gene3D" id="2.70.98.10">
    <property type="match status" value="1"/>
</dbReference>
<dbReference type="InterPro" id="IPR017853">
    <property type="entry name" value="GH"/>
</dbReference>
<evidence type="ECO:0000313" key="7">
    <source>
        <dbReference type="Proteomes" id="UP000557872"/>
    </source>
</evidence>
<dbReference type="Pfam" id="PF14509">
    <property type="entry name" value="GH97_C"/>
    <property type="match status" value="1"/>
</dbReference>
<dbReference type="Gene3D" id="2.60.40.1180">
    <property type="entry name" value="Golgi alpha-mannosidase II"/>
    <property type="match status" value="1"/>
</dbReference>
<dbReference type="GO" id="GO:0030246">
    <property type="term" value="F:carbohydrate binding"/>
    <property type="evidence" value="ECO:0007669"/>
    <property type="project" value="InterPro"/>
</dbReference>
<keyword evidence="1 6" id="KW-0378">Hydrolase</keyword>
<evidence type="ECO:0000256" key="2">
    <source>
        <dbReference type="ARBA" id="ARBA00023295"/>
    </source>
</evidence>
<name>A0A851GIC7_9BACT</name>
<comment type="caution">
    <text evidence="6">The sequence shown here is derived from an EMBL/GenBank/DDBJ whole genome shotgun (WGS) entry which is preliminary data.</text>
</comment>
<dbReference type="PANTHER" id="PTHR35803">
    <property type="entry name" value="GLUCAN 1,4-ALPHA-GLUCOSIDASE SUSB-RELATED"/>
    <property type="match status" value="1"/>
</dbReference>
<evidence type="ECO:0000256" key="1">
    <source>
        <dbReference type="ARBA" id="ARBA00022801"/>
    </source>
</evidence>
<dbReference type="InterPro" id="IPR014718">
    <property type="entry name" value="GH-type_carb-bd"/>
</dbReference>
<evidence type="ECO:0000313" key="6">
    <source>
        <dbReference type="EMBL" id="NWK54965.1"/>
    </source>
</evidence>
<evidence type="ECO:0000259" key="5">
    <source>
        <dbReference type="Pfam" id="PF14509"/>
    </source>
</evidence>
<protein>
    <submittedName>
        <fullName evidence="6">Glycoside hydrolase family 97 catalytic domain-containing protein</fullName>
    </submittedName>
</protein>
<evidence type="ECO:0000259" key="4">
    <source>
        <dbReference type="Pfam" id="PF14508"/>
    </source>
</evidence>
<dbReference type="GO" id="GO:0016798">
    <property type="term" value="F:hydrolase activity, acting on glycosyl bonds"/>
    <property type="evidence" value="ECO:0007669"/>
    <property type="project" value="UniProtKB-KW"/>
</dbReference>
<evidence type="ECO:0000259" key="3">
    <source>
        <dbReference type="Pfam" id="PF10566"/>
    </source>
</evidence>
<keyword evidence="7" id="KW-1185">Reference proteome</keyword>
<sequence>MMLHLPLCANAAPADKALGLHSDGGAWKFYPAKAAVDGRTNVLLIGDSIMNGYRAKVIQSLKQTANVDCWLTPLHLKSPELLPDLKKVSAYRGYDVIHFNIGLHGWPKGRILNKNYPDLLRTYVRTLKQQAPKAQLIWASTTPVHARNTTQLHEEINPTIVTRNQLALKVMKEEGVAVNDLYGSTVQKLQWVRGDRFHWKRPAYDLMAKQIVQTIESTLKQQPGNAAEDPTAHTLHSPGQKAVVNLQLDSGVPHWVVKLNEKTILKPSPLGLVLKDKDFAAFRSVDFVTSEVNNTWKPVWGKASSVQNHYKQAIWTLEENGPKKRRLQIVLRAYDNGVAVRYRLPGSGQAQVLGDRCQFQFGGDFTCWSANGERANHGPVPLSQWKGSQLPLTVKVADDCYASILEAQIDQYAPISMKRLSPTSFQSQMGASSVTLPSDSSWRVVLLGESPGELLVNHTMVNLNPVCKIEDPSWIKPGISMWDWRAWGAKTEDGFTYNLGMESWKRHIDFAAKHQLAYLLLDAGWYGLEFDPKEDPTTSRDHLIIQPHPFKPHLVRKPAPKDWKHPVDVPALIKYAKSKNVGIILYLNDAAQKNHDLDKTLATYQQWGAAGIKYGFMRAKPQAKVLKTRKIVELCAKHQLLCDFHDGPIAPSGDRRTYPNYITREFCHSQSDAMRTFSPQTFCTTVFTNMLAGPLDMCNGLYSIDNAKQVRPKIFAELYSTVTAETARVLITYSAVSLLPDIPEAYEAKADLFEFIAKLPMNWDETRILHGEIGRLITTARRSGDDWFIATCCDEKGATLPIQLDFLKDGVSYDATLYEDGDDAHYKTNREAYKVRKRTVKKGDVIQAKLAPGGGHCIRLTPANR</sequence>
<feature type="domain" description="Glycosyl-hydrolase 97 catalytic" evidence="3">
    <location>
        <begin position="566"/>
        <end position="665"/>
    </location>
</feature>
<dbReference type="CDD" id="cd00229">
    <property type="entry name" value="SGNH_hydrolase"/>
    <property type="match status" value="1"/>
</dbReference>
<gene>
    <name evidence="6" type="ORF">HW115_05050</name>
</gene>
<dbReference type="AlphaFoldDB" id="A0A851GIC7"/>
<dbReference type="InterPro" id="IPR029483">
    <property type="entry name" value="GH97_C"/>
</dbReference>
<dbReference type="Gene3D" id="3.40.50.1110">
    <property type="entry name" value="SGNH hydrolase"/>
    <property type="match status" value="1"/>
</dbReference>
<dbReference type="EMBL" id="JACBAZ010000002">
    <property type="protein sequence ID" value="NWK54965.1"/>
    <property type="molecule type" value="Genomic_DNA"/>
</dbReference>
<dbReference type="InterPro" id="IPR019563">
    <property type="entry name" value="GH97_catalytic"/>
</dbReference>
<dbReference type="GO" id="GO:0016788">
    <property type="term" value="F:hydrolase activity, acting on ester bonds"/>
    <property type="evidence" value="ECO:0007669"/>
    <property type="project" value="UniProtKB-ARBA"/>
</dbReference>